<reference evidence="2" key="1">
    <citation type="submission" date="2021-05" db="EMBL/GenBank/DDBJ databases">
        <authorList>
            <person name="Alioto T."/>
            <person name="Alioto T."/>
            <person name="Gomez Garrido J."/>
        </authorList>
    </citation>
    <scope>NUCLEOTIDE SEQUENCE</scope>
</reference>
<proteinExistence type="predicted"/>
<feature type="transmembrane region" description="Helical" evidence="1">
    <location>
        <begin position="55"/>
        <end position="81"/>
    </location>
</feature>
<sequence>MLCLFNFSQGVISTPVKGRAQFQSRCGLNSGQSVLNCVKMGGREGGRVLQFVLNLLLILLLLLLILLLLLLGNVFCLFLFVTQRYFSLLSLFGIKLHPMKPSSTT</sequence>
<evidence type="ECO:0000313" key="2">
    <source>
        <dbReference type="EMBL" id="CAG6759486.1"/>
    </source>
</evidence>
<name>A0A8D9A8G5_9HEMI</name>
<accession>A0A8D9A8G5</accession>
<evidence type="ECO:0000256" key="1">
    <source>
        <dbReference type="SAM" id="Phobius"/>
    </source>
</evidence>
<keyword evidence="1" id="KW-1133">Transmembrane helix</keyword>
<keyword evidence="1" id="KW-0812">Transmembrane</keyword>
<dbReference type="EMBL" id="HBUF01552802">
    <property type="protein sequence ID" value="CAG6759486.1"/>
    <property type="molecule type" value="Transcribed_RNA"/>
</dbReference>
<dbReference type="EMBL" id="HBUF01552803">
    <property type="protein sequence ID" value="CAG6759488.1"/>
    <property type="molecule type" value="Transcribed_RNA"/>
</dbReference>
<protein>
    <submittedName>
        <fullName evidence="2">Uncharacterized protein</fullName>
    </submittedName>
</protein>
<keyword evidence="1" id="KW-0472">Membrane</keyword>
<dbReference type="AlphaFoldDB" id="A0A8D9A8G5"/>
<organism evidence="2">
    <name type="scientific">Cacopsylla melanoneura</name>
    <dbReference type="NCBI Taxonomy" id="428564"/>
    <lineage>
        <taxon>Eukaryota</taxon>
        <taxon>Metazoa</taxon>
        <taxon>Ecdysozoa</taxon>
        <taxon>Arthropoda</taxon>
        <taxon>Hexapoda</taxon>
        <taxon>Insecta</taxon>
        <taxon>Pterygota</taxon>
        <taxon>Neoptera</taxon>
        <taxon>Paraneoptera</taxon>
        <taxon>Hemiptera</taxon>
        <taxon>Sternorrhyncha</taxon>
        <taxon>Psylloidea</taxon>
        <taxon>Psyllidae</taxon>
        <taxon>Psyllinae</taxon>
        <taxon>Cacopsylla</taxon>
    </lineage>
</organism>